<accession>A0A1R4LPJ1</accession>
<keyword evidence="2" id="KW-0044">Antibiotic</keyword>
<keyword evidence="1" id="KW-0929">Antimicrobial</keyword>
<dbReference type="GO" id="GO:0042742">
    <property type="term" value="P:defense response to bacterium"/>
    <property type="evidence" value="ECO:0007669"/>
    <property type="project" value="UniProtKB-KW"/>
</dbReference>
<dbReference type="Proteomes" id="UP000188276">
    <property type="component" value="Unassembled WGS sequence"/>
</dbReference>
<evidence type="ECO:0000256" key="1">
    <source>
        <dbReference type="ARBA" id="ARBA00022529"/>
    </source>
</evidence>
<gene>
    <name evidence="5" type="ORF">VR7878_02884</name>
</gene>
<evidence type="ECO:0000313" key="5">
    <source>
        <dbReference type="EMBL" id="SJN58500.1"/>
    </source>
</evidence>
<evidence type="ECO:0000259" key="4">
    <source>
        <dbReference type="Pfam" id="PF06958"/>
    </source>
</evidence>
<dbReference type="InterPro" id="IPR036302">
    <property type="entry name" value="Pyosin/cloacin_T_dom_sf"/>
</dbReference>
<dbReference type="SUPFAM" id="SSF69369">
    <property type="entry name" value="Cloacin translocation domain"/>
    <property type="match status" value="1"/>
</dbReference>
<feature type="domain" description="Pyosin/cloacin translocation" evidence="4">
    <location>
        <begin position="269"/>
        <end position="397"/>
    </location>
</feature>
<dbReference type="Pfam" id="PF06958">
    <property type="entry name" value="Pyocin_S"/>
    <property type="match status" value="1"/>
</dbReference>
<proteinExistence type="predicted"/>
<keyword evidence="3" id="KW-0078">Bacteriocin</keyword>
<dbReference type="OrthoDB" id="5890849at2"/>
<organism evidence="5 6">
    <name type="scientific">Vibrio ruber (strain DSM 16370 / JCM 11486 / BCRC 17186 / CECT 7878 / LMG 23124 / VR1)</name>
    <dbReference type="NCBI Taxonomy" id="1123498"/>
    <lineage>
        <taxon>Bacteria</taxon>
        <taxon>Pseudomonadati</taxon>
        <taxon>Pseudomonadota</taxon>
        <taxon>Gammaproteobacteria</taxon>
        <taxon>Vibrionales</taxon>
        <taxon>Vibrionaceae</taxon>
        <taxon>Vibrio</taxon>
    </lineage>
</organism>
<protein>
    <submittedName>
        <fullName evidence="5">S-type Pyocin</fullName>
    </submittedName>
</protein>
<evidence type="ECO:0000256" key="2">
    <source>
        <dbReference type="ARBA" id="ARBA00023022"/>
    </source>
</evidence>
<dbReference type="STRING" id="1123498.VR7878_02884"/>
<name>A0A1R4LPJ1_VIBR1</name>
<dbReference type="AlphaFoldDB" id="A0A1R4LPJ1"/>
<keyword evidence="6" id="KW-1185">Reference proteome</keyword>
<sequence length="517" mass="57817">MSYKTIQVYNLMAYEFAQVEGDFASLRESDVKSVIPSGVSFPAFLEQLRTGHQVLLTDIPLIPLLNRDRDEWGNQYWRVNPAIESNIDLLANRAYTARVELVNHGIGSSYSGSVNASVSFKPYVEREIVKLSLKERLEKQRQERFQALEKIQLPSSSWQDAFKKTPAKSAPKTKQVFAKSSLVSCGTCDIGTEKESLANIGQITAYSSVAMNNTTAIAGEATFVEVGGSALKSLSDLALKVTKVGLSPATAVLALFMPTKVADGTLYSDEDLRNMAVVNTNIRLGFNESGQIYGYHVKGADIPVRHVDQAGDKFVVELETGHTLEWVPMYPEDKDSHLTTSPIPALDSYHIWIHPEHGEAELARANEPYTTPIHDADTKDYILTFPVESGIQPLYVVYQNKIKNLSARFGSSTSTDYKRTFFNAYPETKGNVVVHHAVEQQVQKRYPGLVSDSEMHSLENLRGIPKVINSDVHLSQIRKEWNRFYRQNPNPTQQQLLDKATEIDNKFGTQFVPPVRD</sequence>
<dbReference type="EMBL" id="FULE01000039">
    <property type="protein sequence ID" value="SJN58500.1"/>
    <property type="molecule type" value="Genomic_DNA"/>
</dbReference>
<reference evidence="6" key="1">
    <citation type="submission" date="2017-02" db="EMBL/GenBank/DDBJ databases">
        <authorList>
            <person name="Rodrigo-Torres L."/>
            <person name="Arahal R.D."/>
            <person name="Lucena T."/>
        </authorList>
    </citation>
    <scope>NUCLEOTIDE SEQUENCE [LARGE SCALE GENOMIC DNA]</scope>
    <source>
        <strain evidence="6">CECT 7878</strain>
    </source>
</reference>
<evidence type="ECO:0000313" key="6">
    <source>
        <dbReference type="Proteomes" id="UP000188276"/>
    </source>
</evidence>
<dbReference type="InterPro" id="IPR016128">
    <property type="entry name" value="Pyosin/cloacin_T_dom"/>
</dbReference>
<dbReference type="RefSeq" id="WP_139344105.1">
    <property type="nucleotide sequence ID" value="NZ_FULE01000039.1"/>
</dbReference>
<evidence type="ECO:0000256" key="3">
    <source>
        <dbReference type="ARBA" id="ARBA00023048"/>
    </source>
</evidence>
<dbReference type="GO" id="GO:0031640">
    <property type="term" value="P:killing of cells of another organism"/>
    <property type="evidence" value="ECO:0007669"/>
    <property type="project" value="UniProtKB-KW"/>
</dbReference>